<accession>A0A9D4HIM1</accession>
<gene>
    <name evidence="1" type="ORF">DPMN_061689</name>
</gene>
<dbReference type="AlphaFoldDB" id="A0A9D4HIM1"/>
<organism evidence="1 2">
    <name type="scientific">Dreissena polymorpha</name>
    <name type="common">Zebra mussel</name>
    <name type="synonym">Mytilus polymorpha</name>
    <dbReference type="NCBI Taxonomy" id="45954"/>
    <lineage>
        <taxon>Eukaryota</taxon>
        <taxon>Metazoa</taxon>
        <taxon>Spiralia</taxon>
        <taxon>Lophotrochozoa</taxon>
        <taxon>Mollusca</taxon>
        <taxon>Bivalvia</taxon>
        <taxon>Autobranchia</taxon>
        <taxon>Heteroconchia</taxon>
        <taxon>Euheterodonta</taxon>
        <taxon>Imparidentia</taxon>
        <taxon>Neoheterodontei</taxon>
        <taxon>Myida</taxon>
        <taxon>Dreissenoidea</taxon>
        <taxon>Dreissenidae</taxon>
        <taxon>Dreissena</taxon>
    </lineage>
</organism>
<proteinExistence type="predicted"/>
<name>A0A9D4HIM1_DREPO</name>
<reference evidence="1" key="2">
    <citation type="submission" date="2020-11" db="EMBL/GenBank/DDBJ databases">
        <authorList>
            <person name="McCartney M.A."/>
            <person name="Auch B."/>
            <person name="Kono T."/>
            <person name="Mallez S."/>
            <person name="Becker A."/>
            <person name="Gohl D.M."/>
            <person name="Silverstein K.A.T."/>
            <person name="Koren S."/>
            <person name="Bechman K.B."/>
            <person name="Herman A."/>
            <person name="Abrahante J.E."/>
            <person name="Garbe J."/>
        </authorList>
    </citation>
    <scope>NUCLEOTIDE SEQUENCE</scope>
    <source>
        <strain evidence="1">Duluth1</strain>
        <tissue evidence="1">Whole animal</tissue>
    </source>
</reference>
<reference evidence="1" key="1">
    <citation type="journal article" date="2019" name="bioRxiv">
        <title>The Genome of the Zebra Mussel, Dreissena polymorpha: A Resource for Invasive Species Research.</title>
        <authorList>
            <person name="McCartney M.A."/>
            <person name="Auch B."/>
            <person name="Kono T."/>
            <person name="Mallez S."/>
            <person name="Zhang Y."/>
            <person name="Obille A."/>
            <person name="Becker A."/>
            <person name="Abrahante J.E."/>
            <person name="Garbe J."/>
            <person name="Badalamenti J.P."/>
            <person name="Herman A."/>
            <person name="Mangelson H."/>
            <person name="Liachko I."/>
            <person name="Sullivan S."/>
            <person name="Sone E.D."/>
            <person name="Koren S."/>
            <person name="Silverstein K.A.T."/>
            <person name="Beckman K.B."/>
            <person name="Gohl D.M."/>
        </authorList>
    </citation>
    <scope>NUCLEOTIDE SEQUENCE</scope>
    <source>
        <strain evidence="1">Duluth1</strain>
        <tissue evidence="1">Whole animal</tissue>
    </source>
</reference>
<evidence type="ECO:0000313" key="2">
    <source>
        <dbReference type="Proteomes" id="UP000828390"/>
    </source>
</evidence>
<dbReference type="EMBL" id="JAIWYP010000013">
    <property type="protein sequence ID" value="KAH3718864.1"/>
    <property type="molecule type" value="Genomic_DNA"/>
</dbReference>
<comment type="caution">
    <text evidence="1">The sequence shown here is derived from an EMBL/GenBank/DDBJ whole genome shotgun (WGS) entry which is preliminary data.</text>
</comment>
<keyword evidence="2" id="KW-1185">Reference proteome</keyword>
<dbReference type="Proteomes" id="UP000828390">
    <property type="component" value="Unassembled WGS sequence"/>
</dbReference>
<sequence length="77" mass="8615">MRIKCSILTFAYCKTHLRVGRVTGTQRALHKHGTLAHTRPLADLESLATLGAALAPLTPRAPVYWRNSYIVLKIPFM</sequence>
<protein>
    <submittedName>
        <fullName evidence="1">Uncharacterized protein</fullName>
    </submittedName>
</protein>
<evidence type="ECO:0000313" key="1">
    <source>
        <dbReference type="EMBL" id="KAH3718864.1"/>
    </source>
</evidence>